<protein>
    <recommendedName>
        <fullName evidence="5">Flavin-containing monooxygenase</fullName>
        <ecNumber evidence="5">1.-.-.-</ecNumber>
    </recommendedName>
</protein>
<keyword evidence="4 5" id="KW-0560">Oxidoreductase</keyword>
<dbReference type="Gene3D" id="3.50.50.60">
    <property type="entry name" value="FAD/NAD(P)-binding domain"/>
    <property type="match status" value="2"/>
</dbReference>
<evidence type="ECO:0000256" key="6">
    <source>
        <dbReference type="SAM" id="SignalP"/>
    </source>
</evidence>
<organism evidence="7 8">
    <name type="scientific">Orchesella dallaii</name>
    <dbReference type="NCBI Taxonomy" id="48710"/>
    <lineage>
        <taxon>Eukaryota</taxon>
        <taxon>Metazoa</taxon>
        <taxon>Ecdysozoa</taxon>
        <taxon>Arthropoda</taxon>
        <taxon>Hexapoda</taxon>
        <taxon>Collembola</taxon>
        <taxon>Entomobryomorpha</taxon>
        <taxon>Entomobryoidea</taxon>
        <taxon>Orchesellidae</taxon>
        <taxon>Orchesellinae</taxon>
        <taxon>Orchesella</taxon>
    </lineage>
</organism>
<evidence type="ECO:0000313" key="8">
    <source>
        <dbReference type="Proteomes" id="UP001642540"/>
    </source>
</evidence>
<evidence type="ECO:0000313" key="7">
    <source>
        <dbReference type="EMBL" id="CAL8069130.1"/>
    </source>
</evidence>
<keyword evidence="6" id="KW-0732">Signal</keyword>
<keyword evidence="3 5" id="KW-0274">FAD</keyword>
<proteinExistence type="inferred from homology"/>
<dbReference type="PANTHER" id="PTHR42877:SF4">
    <property type="entry name" value="FAD_NAD(P)-BINDING DOMAIN-CONTAINING PROTEIN-RELATED"/>
    <property type="match status" value="1"/>
</dbReference>
<dbReference type="Proteomes" id="UP001642540">
    <property type="component" value="Unassembled WGS sequence"/>
</dbReference>
<feature type="chain" id="PRO_5046571665" description="Flavin-containing monooxygenase" evidence="6">
    <location>
        <begin position="18"/>
        <end position="510"/>
    </location>
</feature>
<dbReference type="EMBL" id="CAXLJM020000004">
    <property type="protein sequence ID" value="CAL8069130.1"/>
    <property type="molecule type" value="Genomic_DNA"/>
</dbReference>
<comment type="caution">
    <text evidence="7">The sequence shown here is derived from an EMBL/GenBank/DDBJ whole genome shotgun (WGS) entry which is preliminary data.</text>
</comment>
<comment type="similarity">
    <text evidence="5">Belongs to the FMO family.</text>
</comment>
<gene>
    <name evidence="7" type="ORF">ODALV1_LOCUS610</name>
</gene>
<comment type="cofactor">
    <cofactor evidence="5">
        <name>FAD</name>
        <dbReference type="ChEBI" id="CHEBI:57692"/>
    </cofactor>
</comment>
<evidence type="ECO:0000256" key="4">
    <source>
        <dbReference type="ARBA" id="ARBA00023002"/>
    </source>
</evidence>
<keyword evidence="5" id="KW-0503">Monooxygenase</keyword>
<dbReference type="Pfam" id="PF00743">
    <property type="entry name" value="FMO-like"/>
    <property type="match status" value="1"/>
</dbReference>
<feature type="signal peptide" evidence="6">
    <location>
        <begin position="1"/>
        <end position="17"/>
    </location>
</feature>
<accession>A0ABP1PL33</accession>
<comment type="similarity">
    <text evidence="1">Belongs to the FAD-binding monooxygenase family.</text>
</comment>
<dbReference type="InterPro" id="IPR051209">
    <property type="entry name" value="FAD-bind_Monooxygenase_sf"/>
</dbReference>
<evidence type="ECO:0000256" key="1">
    <source>
        <dbReference type="ARBA" id="ARBA00010139"/>
    </source>
</evidence>
<reference evidence="7 8" key="1">
    <citation type="submission" date="2024-08" db="EMBL/GenBank/DDBJ databases">
        <authorList>
            <person name="Cucini C."/>
            <person name="Frati F."/>
        </authorList>
    </citation>
    <scope>NUCLEOTIDE SEQUENCE [LARGE SCALE GENOMIC DNA]</scope>
</reference>
<dbReference type="InterPro" id="IPR020946">
    <property type="entry name" value="Flavin_mOase-like"/>
</dbReference>
<dbReference type="PANTHER" id="PTHR42877">
    <property type="entry name" value="L-ORNITHINE N(5)-MONOOXYGENASE-RELATED"/>
    <property type="match status" value="1"/>
</dbReference>
<dbReference type="SUPFAM" id="SSF51905">
    <property type="entry name" value="FAD/NAD(P)-binding domain"/>
    <property type="match status" value="1"/>
</dbReference>
<dbReference type="InterPro" id="IPR036188">
    <property type="entry name" value="FAD/NAD-bd_sf"/>
</dbReference>
<evidence type="ECO:0000256" key="3">
    <source>
        <dbReference type="ARBA" id="ARBA00022827"/>
    </source>
</evidence>
<keyword evidence="2 5" id="KW-0285">Flavoprotein</keyword>
<keyword evidence="8" id="KW-1185">Reference proteome</keyword>
<evidence type="ECO:0000256" key="5">
    <source>
        <dbReference type="RuleBase" id="RU361177"/>
    </source>
</evidence>
<dbReference type="EC" id="1.-.-.-" evidence="5"/>
<evidence type="ECO:0000256" key="2">
    <source>
        <dbReference type="ARBA" id="ARBA00022630"/>
    </source>
</evidence>
<name>A0ABP1PL33_9HEXA</name>
<sequence length="510" mass="57874">MLLIIILLLTLLKFTKWSVNPNPNRSFSLLITSFSGVCVAVQLRKQLNIESYTVFDENRDVGGTWLVNTYPGCACDIPSHLYSYSFEPNPNWSKVYSGQEEIWEYLRNVAKKYDVYANIKFNHRVISAEWDEKIGKWLVKVLDKPNNKEEIYIFDILISSAGALRVPNYPQQFEAFEGPKMHSAVWDSSIELKDKVVAIVGSGASAVQIIPEIVDKVKQLVVYQRNAAWVIPRTQFPFSSYTKWAFANIPGVQWSLRNLIFWSNEMYISAFGINTIMGKIAVMLGNYQLNRQVSDPELREKLTPKYPLGCKRVTPSNEYYPALGKPNVTLITSKITDVTKDSITNEDGTCVQPDVLILATGFKVQDFFAPLNITSKGGEDLLKKWKKEGPCAYMGIACHSTPNAFFILGPNTGLGHNSIVFTIECQVNWMIKVIEEMSKRNASVVSIKKSAEDEYMDSILTSMKTTVWGTYDCGSWYADHRGVITALWPESLVSYYNRTKDVNFSHMEFM</sequence>